<gene>
    <name evidence="1" type="ORF">BINO364_LOCUS1596</name>
</gene>
<protein>
    <submittedName>
        <fullName evidence="1">Uncharacterized protein</fullName>
    </submittedName>
</protein>
<sequence length="72" mass="8334">MSILLWRVYVENWGYGYCMSLGIMGFRGTEKFVGEKDEDTPEDYLRTIPISTKLVISKQSDEHQDVLSISKE</sequence>
<feature type="non-terminal residue" evidence="1">
    <location>
        <position position="72"/>
    </location>
</feature>
<evidence type="ECO:0000313" key="1">
    <source>
        <dbReference type="EMBL" id="CAH0714559.1"/>
    </source>
</evidence>
<dbReference type="Proteomes" id="UP000838878">
    <property type="component" value="Chromosome 1"/>
</dbReference>
<proteinExistence type="predicted"/>
<dbReference type="EMBL" id="OV170221">
    <property type="protein sequence ID" value="CAH0714559.1"/>
    <property type="molecule type" value="Genomic_DNA"/>
</dbReference>
<name>A0A8J9U7C6_9NEOP</name>
<organism evidence="1 2">
    <name type="scientific">Brenthis ino</name>
    <name type="common">lesser marbled fritillary</name>
    <dbReference type="NCBI Taxonomy" id="405034"/>
    <lineage>
        <taxon>Eukaryota</taxon>
        <taxon>Metazoa</taxon>
        <taxon>Ecdysozoa</taxon>
        <taxon>Arthropoda</taxon>
        <taxon>Hexapoda</taxon>
        <taxon>Insecta</taxon>
        <taxon>Pterygota</taxon>
        <taxon>Neoptera</taxon>
        <taxon>Endopterygota</taxon>
        <taxon>Lepidoptera</taxon>
        <taxon>Glossata</taxon>
        <taxon>Ditrysia</taxon>
        <taxon>Papilionoidea</taxon>
        <taxon>Nymphalidae</taxon>
        <taxon>Heliconiinae</taxon>
        <taxon>Argynnini</taxon>
        <taxon>Brenthis</taxon>
    </lineage>
</organism>
<keyword evidence="2" id="KW-1185">Reference proteome</keyword>
<accession>A0A8J9U7C6</accession>
<reference evidence="1" key="1">
    <citation type="submission" date="2021-12" db="EMBL/GenBank/DDBJ databases">
        <authorList>
            <person name="Martin H S."/>
        </authorList>
    </citation>
    <scope>NUCLEOTIDE SEQUENCE</scope>
</reference>
<dbReference type="AlphaFoldDB" id="A0A8J9U7C6"/>
<evidence type="ECO:0000313" key="2">
    <source>
        <dbReference type="Proteomes" id="UP000838878"/>
    </source>
</evidence>